<feature type="region of interest" description="Disordered" evidence="1">
    <location>
        <begin position="1"/>
        <end position="32"/>
    </location>
</feature>
<organism evidence="2 3">
    <name type="scientific">Solanum commersonii</name>
    <name type="common">Commerson's wild potato</name>
    <name type="synonym">Commerson's nightshade</name>
    <dbReference type="NCBI Taxonomy" id="4109"/>
    <lineage>
        <taxon>Eukaryota</taxon>
        <taxon>Viridiplantae</taxon>
        <taxon>Streptophyta</taxon>
        <taxon>Embryophyta</taxon>
        <taxon>Tracheophyta</taxon>
        <taxon>Spermatophyta</taxon>
        <taxon>Magnoliopsida</taxon>
        <taxon>eudicotyledons</taxon>
        <taxon>Gunneridae</taxon>
        <taxon>Pentapetalae</taxon>
        <taxon>asterids</taxon>
        <taxon>lamiids</taxon>
        <taxon>Solanales</taxon>
        <taxon>Solanaceae</taxon>
        <taxon>Solanoideae</taxon>
        <taxon>Solaneae</taxon>
        <taxon>Solanum</taxon>
    </lineage>
</organism>
<reference evidence="2 3" key="1">
    <citation type="submission" date="2020-09" db="EMBL/GenBank/DDBJ databases">
        <title>De no assembly of potato wild relative species, Solanum commersonii.</title>
        <authorList>
            <person name="Cho K."/>
        </authorList>
    </citation>
    <scope>NUCLEOTIDE SEQUENCE [LARGE SCALE GENOMIC DNA]</scope>
    <source>
        <strain evidence="2">LZ3.2</strain>
        <tissue evidence="2">Leaf</tissue>
    </source>
</reference>
<feature type="compositionally biased region" description="Low complexity" evidence="1">
    <location>
        <begin position="123"/>
        <end position="132"/>
    </location>
</feature>
<feature type="non-terminal residue" evidence="2">
    <location>
        <position position="237"/>
    </location>
</feature>
<evidence type="ECO:0000313" key="3">
    <source>
        <dbReference type="Proteomes" id="UP000824120"/>
    </source>
</evidence>
<dbReference type="AlphaFoldDB" id="A0A9J5YZX6"/>
<protein>
    <submittedName>
        <fullName evidence="2">Uncharacterized protein</fullName>
    </submittedName>
</protein>
<dbReference type="Proteomes" id="UP000824120">
    <property type="component" value="Chromosome 5"/>
</dbReference>
<keyword evidence="3" id="KW-1185">Reference proteome</keyword>
<name>A0A9J5YZX6_SOLCO</name>
<proteinExistence type="predicted"/>
<accession>A0A9J5YZX6</accession>
<dbReference type="EMBL" id="JACXVP010000005">
    <property type="protein sequence ID" value="KAG5604636.1"/>
    <property type="molecule type" value="Genomic_DNA"/>
</dbReference>
<comment type="caution">
    <text evidence="2">The sequence shown here is derived from an EMBL/GenBank/DDBJ whole genome shotgun (WGS) entry which is preliminary data.</text>
</comment>
<sequence>GGSRNGALRGGDDRVGGGWPWGTEPQGLGWGWWPRGIEPRGRGRGIGPQGKSLEVLVGGQASRNGASRRATLGNEPRGWGGGGGWGLEARNLEVGGLRARSLEVEGRGRGSVGRGEASRHGVSRSGGRVNSGGRREGDLAARSLDVGGRVTSGIGASRSGGRVTSGYRASRSGLGGWGTEPRGLGVGLGARNLKPLAWKTMLQIVHQRKMKFRHPDALLAAADRSSNIILFLFSLLF</sequence>
<feature type="region of interest" description="Disordered" evidence="1">
    <location>
        <begin position="155"/>
        <end position="174"/>
    </location>
</feature>
<feature type="region of interest" description="Disordered" evidence="1">
    <location>
        <begin position="107"/>
        <end position="138"/>
    </location>
</feature>
<evidence type="ECO:0000313" key="2">
    <source>
        <dbReference type="EMBL" id="KAG5604636.1"/>
    </source>
</evidence>
<evidence type="ECO:0000256" key="1">
    <source>
        <dbReference type="SAM" id="MobiDB-lite"/>
    </source>
</evidence>
<gene>
    <name evidence="2" type="ORF">H5410_026128</name>
</gene>